<dbReference type="Proteomes" id="UP000054342">
    <property type="component" value="Unassembled WGS sequence"/>
</dbReference>
<accession>A0A0D2FK80</accession>
<dbReference type="RefSeq" id="XP_013321113.1">
    <property type="nucleotide sequence ID" value="XM_013465659.1"/>
</dbReference>
<organism evidence="1 2">
    <name type="scientific">Exophiala xenobiotica</name>
    <dbReference type="NCBI Taxonomy" id="348802"/>
    <lineage>
        <taxon>Eukaryota</taxon>
        <taxon>Fungi</taxon>
        <taxon>Dikarya</taxon>
        <taxon>Ascomycota</taxon>
        <taxon>Pezizomycotina</taxon>
        <taxon>Eurotiomycetes</taxon>
        <taxon>Chaetothyriomycetidae</taxon>
        <taxon>Chaetothyriales</taxon>
        <taxon>Herpotrichiellaceae</taxon>
        <taxon>Exophiala</taxon>
    </lineage>
</organism>
<name>A0A0D2FK80_9EURO</name>
<dbReference type="HOGENOM" id="CLU_2096904_0_0_1"/>
<gene>
    <name evidence="1" type="ORF">PV05_00740</name>
</gene>
<evidence type="ECO:0000313" key="2">
    <source>
        <dbReference type="Proteomes" id="UP000054342"/>
    </source>
</evidence>
<protein>
    <submittedName>
        <fullName evidence="1">Uncharacterized protein</fullName>
    </submittedName>
</protein>
<evidence type="ECO:0000313" key="1">
    <source>
        <dbReference type="EMBL" id="KIW60529.1"/>
    </source>
</evidence>
<dbReference type="GeneID" id="25322648"/>
<proteinExistence type="predicted"/>
<sequence length="116" mass="13091">MTKQGHYIWPAEWPSGYTKTSSKMFQHTEYINIDLSQNIQDRKKDLDRQPSIAKGRPARRITNLMGCLDPVAQTWRLVISNPVTASLFLPATQADTLSILSFGARFPCDKGAFGYI</sequence>
<dbReference type="EMBL" id="KN847317">
    <property type="protein sequence ID" value="KIW60529.1"/>
    <property type="molecule type" value="Genomic_DNA"/>
</dbReference>
<dbReference type="AlphaFoldDB" id="A0A0D2FK80"/>
<keyword evidence="2" id="KW-1185">Reference proteome</keyword>
<reference evidence="1 2" key="1">
    <citation type="submission" date="2015-01" db="EMBL/GenBank/DDBJ databases">
        <title>The Genome Sequence of Exophiala xenobiotica CBS118157.</title>
        <authorList>
            <consortium name="The Broad Institute Genomics Platform"/>
            <person name="Cuomo C."/>
            <person name="de Hoog S."/>
            <person name="Gorbushina A."/>
            <person name="Stielow B."/>
            <person name="Teixiera M."/>
            <person name="Abouelleil A."/>
            <person name="Chapman S.B."/>
            <person name="Priest M."/>
            <person name="Young S.K."/>
            <person name="Wortman J."/>
            <person name="Nusbaum C."/>
            <person name="Birren B."/>
        </authorList>
    </citation>
    <scope>NUCLEOTIDE SEQUENCE [LARGE SCALE GENOMIC DNA]</scope>
    <source>
        <strain evidence="1 2">CBS 118157</strain>
    </source>
</reference>